<proteinExistence type="predicted"/>
<evidence type="ECO:0000313" key="2">
    <source>
        <dbReference type="Proteomes" id="UP000253034"/>
    </source>
</evidence>
<gene>
    <name evidence="1" type="ORF">DFR58_12440</name>
</gene>
<sequence length="330" mass="38764">MGKNNKRKTGPDEGLVIEQLYSLNKEFYSDYSKDYFGLKMLVLGRVISNPGRFLDLMNNDEPVKIGAFEVKGNNKIEIDEIEKYAKLELATTYYHCIETFLRLFMAHSTLKQCPWFEISRETSFVEFKKKLAEFSERRFNIRHEQLSEDDVFLYVFYGTTELSELKEFDEKLSKEEAAGVLKKWIEWASRELLKVYDYNAYKHGLNIATGKRGFKLGQGEDDKIEEHGESLKFITKIEKKDRWVWQKNIVFTPLDFRAAMIHIINGLINNIIKVGRFTYLKEQFSEFLFLGSKALPESFYKEIKTENKFGVSVEGYSIELQYYKKDTNAI</sequence>
<dbReference type="AlphaFoldDB" id="A0A369ARV7"/>
<protein>
    <submittedName>
        <fullName evidence="1">Uncharacterized protein</fullName>
    </submittedName>
</protein>
<dbReference type="OrthoDB" id="2986511at2"/>
<keyword evidence="2" id="KW-1185">Reference proteome</keyword>
<dbReference type="RefSeq" id="WP_114299079.1">
    <property type="nucleotide sequence ID" value="NZ_QPJT01000024.1"/>
</dbReference>
<dbReference type="Proteomes" id="UP000253034">
    <property type="component" value="Unassembled WGS sequence"/>
</dbReference>
<comment type="caution">
    <text evidence="1">The sequence shown here is derived from an EMBL/GenBank/DDBJ whole genome shotgun (WGS) entry which is preliminary data.</text>
</comment>
<reference evidence="1 2" key="1">
    <citation type="submission" date="2018-07" db="EMBL/GenBank/DDBJ databases">
        <title>Genomic Encyclopedia of Type Strains, Phase IV (KMG-IV): sequencing the most valuable type-strain genomes for metagenomic binning, comparative biology and taxonomic classification.</title>
        <authorList>
            <person name="Goeker M."/>
        </authorList>
    </citation>
    <scope>NUCLEOTIDE SEQUENCE [LARGE SCALE GENOMIC DNA]</scope>
    <source>
        <strain evidence="1 2">DSM 27016</strain>
    </source>
</reference>
<name>A0A369ARV7_9FIRM</name>
<organism evidence="1 2">
    <name type="scientific">Anaerobacterium chartisolvens</name>
    <dbReference type="NCBI Taxonomy" id="1297424"/>
    <lineage>
        <taxon>Bacteria</taxon>
        <taxon>Bacillati</taxon>
        <taxon>Bacillota</taxon>
        <taxon>Clostridia</taxon>
        <taxon>Eubacteriales</taxon>
        <taxon>Oscillospiraceae</taxon>
        <taxon>Anaerobacterium</taxon>
    </lineage>
</organism>
<evidence type="ECO:0000313" key="1">
    <source>
        <dbReference type="EMBL" id="RCX12090.1"/>
    </source>
</evidence>
<dbReference type="EMBL" id="QPJT01000024">
    <property type="protein sequence ID" value="RCX12090.1"/>
    <property type="molecule type" value="Genomic_DNA"/>
</dbReference>
<accession>A0A369ARV7</accession>